<proteinExistence type="inferred from homology"/>
<dbReference type="Proteomes" id="UP000179057">
    <property type="component" value="Unassembled WGS sequence"/>
</dbReference>
<dbReference type="GO" id="GO:0003676">
    <property type="term" value="F:nucleic acid binding"/>
    <property type="evidence" value="ECO:0007669"/>
    <property type="project" value="InterPro"/>
</dbReference>
<dbReference type="Gene3D" id="3.40.1350.10">
    <property type="match status" value="1"/>
</dbReference>
<dbReference type="EMBL" id="MGIV01000023">
    <property type="protein sequence ID" value="OGM93645.1"/>
    <property type="molecule type" value="Genomic_DNA"/>
</dbReference>
<sequence length="140" mass="15728">MNDHLQTGSLGEDLASHILSDSGHTVLERNARMKFGEIDIVSRSPKGVLIFTEVKTLKRPYALFPEDNLTRAKFMKLSRTCSAYANAHPELVSNSLGWRIDLIAIIVDPTLPLPSEYRMTSFGKNNFAISHYENISSRFS</sequence>
<dbReference type="AlphaFoldDB" id="A0A1F8E0V3"/>
<dbReference type="HAMAP" id="MF_00048">
    <property type="entry name" value="UPF0102"/>
    <property type="match status" value="1"/>
</dbReference>
<comment type="caution">
    <text evidence="3">The sequence shown here is derived from an EMBL/GenBank/DDBJ whole genome shotgun (WGS) entry which is preliminary data.</text>
</comment>
<comment type="similarity">
    <text evidence="1 2">Belongs to the UPF0102 family.</text>
</comment>
<dbReference type="InterPro" id="IPR011335">
    <property type="entry name" value="Restrct_endonuc-II-like"/>
</dbReference>
<accession>A0A1F8E0V3</accession>
<dbReference type="SUPFAM" id="SSF52980">
    <property type="entry name" value="Restriction endonuclease-like"/>
    <property type="match status" value="1"/>
</dbReference>
<protein>
    <recommendedName>
        <fullName evidence="2">UPF0102 protein A2610_00135</fullName>
    </recommendedName>
</protein>
<evidence type="ECO:0000256" key="2">
    <source>
        <dbReference type="HAMAP-Rule" id="MF_00048"/>
    </source>
</evidence>
<reference evidence="3 4" key="1">
    <citation type="journal article" date="2016" name="Nat. Commun.">
        <title>Thousands of microbial genomes shed light on interconnected biogeochemical processes in an aquifer system.</title>
        <authorList>
            <person name="Anantharaman K."/>
            <person name="Brown C.T."/>
            <person name="Hug L.A."/>
            <person name="Sharon I."/>
            <person name="Castelle C.J."/>
            <person name="Probst A.J."/>
            <person name="Thomas B.C."/>
            <person name="Singh A."/>
            <person name="Wilkins M.J."/>
            <person name="Karaoz U."/>
            <person name="Brodie E.L."/>
            <person name="Williams K.H."/>
            <person name="Hubbard S.S."/>
            <person name="Banfield J.F."/>
        </authorList>
    </citation>
    <scope>NUCLEOTIDE SEQUENCE [LARGE SCALE GENOMIC DNA]</scope>
</reference>
<evidence type="ECO:0000313" key="3">
    <source>
        <dbReference type="EMBL" id="OGM93645.1"/>
    </source>
</evidence>
<evidence type="ECO:0000256" key="1">
    <source>
        <dbReference type="ARBA" id="ARBA00006738"/>
    </source>
</evidence>
<dbReference type="Pfam" id="PF02021">
    <property type="entry name" value="UPF0102"/>
    <property type="match status" value="1"/>
</dbReference>
<dbReference type="InterPro" id="IPR003509">
    <property type="entry name" value="UPF0102_YraN-like"/>
</dbReference>
<dbReference type="PANTHER" id="PTHR34039">
    <property type="entry name" value="UPF0102 PROTEIN YRAN"/>
    <property type="match status" value="1"/>
</dbReference>
<evidence type="ECO:0000313" key="4">
    <source>
        <dbReference type="Proteomes" id="UP000179057"/>
    </source>
</evidence>
<dbReference type="PANTHER" id="PTHR34039:SF1">
    <property type="entry name" value="UPF0102 PROTEIN YRAN"/>
    <property type="match status" value="1"/>
</dbReference>
<name>A0A1F8E0V3_9BACT</name>
<dbReference type="InterPro" id="IPR011856">
    <property type="entry name" value="tRNA_endonuc-like_dom_sf"/>
</dbReference>
<organism evidence="3 4">
    <name type="scientific">Candidatus Wolfebacteria bacterium RIFOXYD1_FULL_48_65</name>
    <dbReference type="NCBI Taxonomy" id="1802561"/>
    <lineage>
        <taxon>Bacteria</taxon>
        <taxon>Candidatus Wolfeibacteriota</taxon>
    </lineage>
</organism>
<gene>
    <name evidence="3" type="ORF">A2610_00135</name>
</gene>